<dbReference type="PANTHER" id="PTHR11527">
    <property type="entry name" value="HEAT-SHOCK PROTEIN 20 FAMILY MEMBER"/>
    <property type="match status" value="1"/>
</dbReference>
<evidence type="ECO:0000256" key="1">
    <source>
        <dbReference type="PROSITE-ProRule" id="PRU00285"/>
    </source>
</evidence>
<comment type="similarity">
    <text evidence="1 2">Belongs to the small heat shock protein (HSP20) family.</text>
</comment>
<dbReference type="AlphaFoldDB" id="A0A0M0GKA1"/>
<name>A0A0M0GKA1_SPOGL</name>
<evidence type="ECO:0000313" key="5">
    <source>
        <dbReference type="Proteomes" id="UP000037109"/>
    </source>
</evidence>
<dbReference type="Proteomes" id="UP000037109">
    <property type="component" value="Unassembled WGS sequence"/>
</dbReference>
<sequence length="165" mass="19206">MDMEKWKDLIKMSAHYQNQDFWDTFMSPENAGYNKKHSFSGIEREKINRFLSAQDIYPRCDMYENNGSIIIEAELPGVCKDNIKVSLTKNELIIKGKCSSFHQHFPYYLKERQSRSFEKVLTLPVPVDKSSIVSSFENGILSISLPILFEEEEIIPIFVKSDEKL</sequence>
<dbReference type="Pfam" id="PF00011">
    <property type="entry name" value="HSP20"/>
    <property type="match status" value="1"/>
</dbReference>
<dbReference type="PATRIC" id="fig|1459.3.peg.2695"/>
<protein>
    <recommendedName>
        <fullName evidence="3">SHSP domain-containing protein</fullName>
    </recommendedName>
</protein>
<dbReference type="SUPFAM" id="SSF49764">
    <property type="entry name" value="HSP20-like chaperones"/>
    <property type="match status" value="1"/>
</dbReference>
<accession>A0A0M0GKA1</accession>
<feature type="domain" description="SHSP" evidence="3">
    <location>
        <begin position="51"/>
        <end position="160"/>
    </location>
</feature>
<comment type="caution">
    <text evidence="4">The sequence shown here is derived from an EMBL/GenBank/DDBJ whole genome shotgun (WGS) entry which is preliminary data.</text>
</comment>
<evidence type="ECO:0000313" key="4">
    <source>
        <dbReference type="EMBL" id="KON90279.1"/>
    </source>
</evidence>
<evidence type="ECO:0000259" key="3">
    <source>
        <dbReference type="PROSITE" id="PS01031"/>
    </source>
</evidence>
<dbReference type="EMBL" id="LGUF01000007">
    <property type="protein sequence ID" value="KON90279.1"/>
    <property type="molecule type" value="Genomic_DNA"/>
</dbReference>
<dbReference type="OrthoDB" id="2861948at2"/>
<dbReference type="PROSITE" id="PS01031">
    <property type="entry name" value="SHSP"/>
    <property type="match status" value="1"/>
</dbReference>
<evidence type="ECO:0000256" key="2">
    <source>
        <dbReference type="RuleBase" id="RU003616"/>
    </source>
</evidence>
<keyword evidence="5" id="KW-1185">Reference proteome</keyword>
<dbReference type="InterPro" id="IPR031107">
    <property type="entry name" value="Small_HSP"/>
</dbReference>
<dbReference type="InterPro" id="IPR002068">
    <property type="entry name" value="A-crystallin/Hsp20_dom"/>
</dbReference>
<proteinExistence type="inferred from homology"/>
<dbReference type="STRING" id="1459.AF332_12480"/>
<reference evidence="5" key="1">
    <citation type="submission" date="2015-07" db="EMBL/GenBank/DDBJ databases">
        <title>Fjat-10036 dsm4.</title>
        <authorList>
            <person name="Liu B."/>
            <person name="Wang J."/>
            <person name="Zhu Y."/>
            <person name="Liu G."/>
            <person name="Chen Q."/>
            <person name="Chen Z."/>
            <person name="Lan J."/>
            <person name="Che J."/>
            <person name="Ge C."/>
            <person name="Shi H."/>
            <person name="Pan Z."/>
            <person name="Liu X."/>
        </authorList>
    </citation>
    <scope>NUCLEOTIDE SEQUENCE [LARGE SCALE GENOMIC DNA]</scope>
    <source>
        <strain evidence="5">DSM 4</strain>
    </source>
</reference>
<dbReference type="CDD" id="cd06464">
    <property type="entry name" value="ACD_sHsps-like"/>
    <property type="match status" value="1"/>
</dbReference>
<organism evidence="4 5">
    <name type="scientific">Sporosarcina globispora</name>
    <name type="common">Bacillus globisporus</name>
    <dbReference type="NCBI Taxonomy" id="1459"/>
    <lineage>
        <taxon>Bacteria</taxon>
        <taxon>Bacillati</taxon>
        <taxon>Bacillota</taxon>
        <taxon>Bacilli</taxon>
        <taxon>Bacillales</taxon>
        <taxon>Caryophanaceae</taxon>
        <taxon>Sporosarcina</taxon>
    </lineage>
</organism>
<dbReference type="Gene3D" id="2.60.40.790">
    <property type="match status" value="1"/>
</dbReference>
<gene>
    <name evidence="4" type="ORF">AF332_12480</name>
</gene>
<dbReference type="InterPro" id="IPR008978">
    <property type="entry name" value="HSP20-like_chaperone"/>
</dbReference>